<dbReference type="PRINTS" id="PR01415">
    <property type="entry name" value="ANKYRIN"/>
</dbReference>
<accession>A0A7R9ECP3</accession>
<gene>
    <name evidence="5" type="ORF">TMSB3V08_LOCUS8344</name>
</gene>
<reference evidence="5" key="1">
    <citation type="submission" date="2020-11" db="EMBL/GenBank/DDBJ databases">
        <authorList>
            <person name="Tran Van P."/>
        </authorList>
    </citation>
    <scope>NUCLEOTIDE SEQUENCE</scope>
</reference>
<evidence type="ECO:0000256" key="2">
    <source>
        <dbReference type="ARBA" id="ARBA00023043"/>
    </source>
</evidence>
<dbReference type="SMART" id="SM00248">
    <property type="entry name" value="ANK"/>
    <property type="match status" value="3"/>
</dbReference>
<dbReference type="PANTHER" id="PTHR24173:SF74">
    <property type="entry name" value="ANKYRIN REPEAT DOMAIN-CONTAINING PROTEIN 16"/>
    <property type="match status" value="1"/>
</dbReference>
<keyword evidence="1" id="KW-0677">Repeat</keyword>
<protein>
    <submittedName>
        <fullName evidence="5">Uncharacterized protein</fullName>
    </submittedName>
</protein>
<feature type="repeat" description="ANK" evidence="3">
    <location>
        <begin position="128"/>
        <end position="161"/>
    </location>
</feature>
<dbReference type="AlphaFoldDB" id="A0A7R9ECP3"/>
<evidence type="ECO:0000256" key="4">
    <source>
        <dbReference type="SAM" id="MobiDB-lite"/>
    </source>
</evidence>
<sequence>MTSSRKPIAGRRVARVNELVYYFTVQGHNIFLFCRAAKLAPSMCHQGKPTATSFKVVVYFCLDLSCRATKLSPGMSHREKPITTYRMGEVVLYLHADSSSSASCPSGSADAILALVNAGANVESEDKDGLTALHCAASRGHTDCLETLVSLCGAEVDVIDTNGCTALFYAVTLGHADSTQLLLTYGAEPNRQDRKGRTPPRGPTLSPQETSPGPHRGTTLAKATVRPPELTFGTTEATLGGRADMAIKTSPTGAVSKDKRGTANINKKALKAENHFHPADSLMLRGYDVYSIDKPFFNRANGDVNVKTGHFTSTVIMVVRASIPLFSPNPHHRTVPWWN</sequence>
<dbReference type="EMBL" id="OB795062">
    <property type="protein sequence ID" value="CAD7431617.1"/>
    <property type="molecule type" value="Genomic_DNA"/>
</dbReference>
<dbReference type="InterPro" id="IPR036770">
    <property type="entry name" value="Ankyrin_rpt-contain_sf"/>
</dbReference>
<organism evidence="5">
    <name type="scientific">Timema monikensis</name>
    <dbReference type="NCBI Taxonomy" id="170555"/>
    <lineage>
        <taxon>Eukaryota</taxon>
        <taxon>Metazoa</taxon>
        <taxon>Ecdysozoa</taxon>
        <taxon>Arthropoda</taxon>
        <taxon>Hexapoda</taxon>
        <taxon>Insecta</taxon>
        <taxon>Pterygota</taxon>
        <taxon>Neoptera</taxon>
        <taxon>Polyneoptera</taxon>
        <taxon>Phasmatodea</taxon>
        <taxon>Timematodea</taxon>
        <taxon>Timematoidea</taxon>
        <taxon>Timematidae</taxon>
        <taxon>Timema</taxon>
    </lineage>
</organism>
<name>A0A7R9ECP3_9NEOP</name>
<proteinExistence type="predicted"/>
<evidence type="ECO:0000256" key="3">
    <source>
        <dbReference type="PROSITE-ProRule" id="PRU00023"/>
    </source>
</evidence>
<evidence type="ECO:0000256" key="1">
    <source>
        <dbReference type="ARBA" id="ARBA00022737"/>
    </source>
</evidence>
<dbReference type="PROSITE" id="PS50088">
    <property type="entry name" value="ANK_REPEAT"/>
    <property type="match status" value="2"/>
</dbReference>
<feature type="region of interest" description="Disordered" evidence="4">
    <location>
        <begin position="186"/>
        <end position="223"/>
    </location>
</feature>
<dbReference type="Gene3D" id="1.25.40.20">
    <property type="entry name" value="Ankyrin repeat-containing domain"/>
    <property type="match status" value="2"/>
</dbReference>
<dbReference type="PROSITE" id="PS50297">
    <property type="entry name" value="ANK_REP_REGION"/>
    <property type="match status" value="2"/>
</dbReference>
<dbReference type="InterPro" id="IPR002110">
    <property type="entry name" value="Ankyrin_rpt"/>
</dbReference>
<keyword evidence="2 3" id="KW-0040">ANK repeat</keyword>
<dbReference type="Pfam" id="PF12796">
    <property type="entry name" value="Ank_2"/>
    <property type="match status" value="1"/>
</dbReference>
<evidence type="ECO:0000313" key="5">
    <source>
        <dbReference type="EMBL" id="CAD7431617.1"/>
    </source>
</evidence>
<dbReference type="SUPFAM" id="SSF48403">
    <property type="entry name" value="Ankyrin repeat"/>
    <property type="match status" value="1"/>
</dbReference>
<dbReference type="PANTHER" id="PTHR24173">
    <property type="entry name" value="ANKYRIN REPEAT CONTAINING"/>
    <property type="match status" value="1"/>
</dbReference>
<feature type="repeat" description="ANK" evidence="3">
    <location>
        <begin position="162"/>
        <end position="194"/>
    </location>
</feature>